<evidence type="ECO:0000256" key="1">
    <source>
        <dbReference type="SAM" id="Phobius"/>
    </source>
</evidence>
<dbReference type="GeneID" id="104705774"/>
<dbReference type="RefSeq" id="XP_010420147.1">
    <property type="nucleotide sequence ID" value="XM_010421845.2"/>
</dbReference>
<dbReference type="InterPro" id="IPR027417">
    <property type="entry name" value="P-loop_NTPase"/>
</dbReference>
<feature type="transmembrane region" description="Helical" evidence="1">
    <location>
        <begin position="27"/>
        <end position="45"/>
    </location>
</feature>
<dbReference type="Proteomes" id="UP000694864">
    <property type="component" value="Chromosome 8"/>
</dbReference>
<sequence>MNNLEGLKNQAEQWLHRVIESVRQTETALFVATFIVLQTIIMLLIDHFFGRKKSSTVVLLSGLGGSGKTVLFNRLRDVSTRQSDVMSVELNQQGNFLLRTEIHKELH</sequence>
<keyword evidence="1" id="KW-1133">Transmembrane helix</keyword>
<name>A0ABM0T304_CAMSA</name>
<gene>
    <name evidence="3" type="primary">LOC104705774</name>
</gene>
<keyword evidence="1" id="KW-0472">Membrane</keyword>
<reference evidence="3" key="2">
    <citation type="submission" date="2025-08" db="UniProtKB">
        <authorList>
            <consortium name="RefSeq"/>
        </authorList>
    </citation>
    <scope>IDENTIFICATION</scope>
    <source>
        <tissue evidence="3">Leaf</tissue>
    </source>
</reference>
<reference evidence="2" key="1">
    <citation type="journal article" date="2014" name="Nat. Commun.">
        <title>The emerging biofuel crop Camelina sativa retains a highly undifferentiated hexaploid genome structure.</title>
        <authorList>
            <person name="Kagale S."/>
            <person name="Koh C."/>
            <person name="Nixon J."/>
            <person name="Bollina V."/>
            <person name="Clarke W.E."/>
            <person name="Tuteja R."/>
            <person name="Spillane C."/>
            <person name="Robinson S.J."/>
            <person name="Links M.G."/>
            <person name="Clarke C."/>
            <person name="Higgins E.E."/>
            <person name="Huebert T."/>
            <person name="Sharpe A.G."/>
            <person name="Parkin I.A."/>
        </authorList>
    </citation>
    <scope>NUCLEOTIDE SEQUENCE [LARGE SCALE GENOMIC DNA]</scope>
    <source>
        <strain evidence="2">cv. DH55</strain>
    </source>
</reference>
<evidence type="ECO:0000313" key="2">
    <source>
        <dbReference type="Proteomes" id="UP000694864"/>
    </source>
</evidence>
<proteinExistence type="predicted"/>
<keyword evidence="1" id="KW-0812">Transmembrane</keyword>
<accession>A0ABM0T304</accession>
<organism evidence="2 3">
    <name type="scientific">Camelina sativa</name>
    <name type="common">False flax</name>
    <name type="synonym">Myagrum sativum</name>
    <dbReference type="NCBI Taxonomy" id="90675"/>
    <lineage>
        <taxon>Eukaryota</taxon>
        <taxon>Viridiplantae</taxon>
        <taxon>Streptophyta</taxon>
        <taxon>Embryophyta</taxon>
        <taxon>Tracheophyta</taxon>
        <taxon>Spermatophyta</taxon>
        <taxon>Magnoliopsida</taxon>
        <taxon>eudicotyledons</taxon>
        <taxon>Gunneridae</taxon>
        <taxon>Pentapetalae</taxon>
        <taxon>rosids</taxon>
        <taxon>malvids</taxon>
        <taxon>Brassicales</taxon>
        <taxon>Brassicaceae</taxon>
        <taxon>Camelineae</taxon>
        <taxon>Camelina</taxon>
    </lineage>
</organism>
<evidence type="ECO:0000313" key="3">
    <source>
        <dbReference type="RefSeq" id="XP_010420147.1"/>
    </source>
</evidence>
<dbReference type="Gene3D" id="3.40.50.300">
    <property type="entry name" value="P-loop containing nucleotide triphosphate hydrolases"/>
    <property type="match status" value="1"/>
</dbReference>
<keyword evidence="2" id="KW-1185">Reference proteome</keyword>
<dbReference type="SUPFAM" id="SSF52540">
    <property type="entry name" value="P-loop containing nucleoside triphosphate hydrolases"/>
    <property type="match status" value="1"/>
</dbReference>
<protein>
    <submittedName>
        <fullName evidence="3">Uncharacterized protein LOC104705774</fullName>
    </submittedName>
</protein>